<dbReference type="AlphaFoldDB" id="A0A1H3S3V4"/>
<feature type="region of interest" description="Disordered" evidence="1">
    <location>
        <begin position="1"/>
        <end position="21"/>
    </location>
</feature>
<gene>
    <name evidence="3" type="ORF">SAMN05421504_112202</name>
</gene>
<evidence type="ECO:0000256" key="2">
    <source>
        <dbReference type="SAM" id="Phobius"/>
    </source>
</evidence>
<sequence length="354" mass="37143">MRRRRSRGETSETGSRPLSRLVPDADVEPALRSVARRGGRLAAWSVVLASPLVTLLALILLRPTPSAAPSADERSERDPRGWAEMYVRAWLSVSRDDPASLETFYPPGMKSQRAVGSQVPVDLATLTATSPSTGVWSVVVAVNLLTQQPEGKRIAKLVCVQVSMLESPAEPGAYVAAALPSPVACPATLGSADLAYPETAELTGPIGQSVLGFLTAYLAGQGSLDRYTAPGTSLAPTAPAPYVAVQLSSLRTHEKFEPGQAARPLDGTATRLAESMGVRELKDLGHIITNAGQGGASIVDTLRAKASSLAQQQLAAQKAGSSIRSDRMDMPVAVMGLAFIGFLAFPCIYTLLGG</sequence>
<evidence type="ECO:0000256" key="1">
    <source>
        <dbReference type="SAM" id="MobiDB-lite"/>
    </source>
</evidence>
<keyword evidence="4" id="KW-1185">Reference proteome</keyword>
<feature type="transmembrane region" description="Helical" evidence="2">
    <location>
        <begin position="41"/>
        <end position="61"/>
    </location>
</feature>
<dbReference type="Proteomes" id="UP000199515">
    <property type="component" value="Unassembled WGS sequence"/>
</dbReference>
<accession>A0A1H3S3V4</accession>
<feature type="transmembrane region" description="Helical" evidence="2">
    <location>
        <begin position="332"/>
        <end position="352"/>
    </location>
</feature>
<keyword evidence="2" id="KW-0812">Transmembrane</keyword>
<dbReference type="STRING" id="589385.SAMN05421504_112202"/>
<dbReference type="Pfam" id="PF12642">
    <property type="entry name" value="TpcC"/>
    <property type="match status" value="1"/>
</dbReference>
<dbReference type="EMBL" id="FNON01000012">
    <property type="protein sequence ID" value="SDZ32490.1"/>
    <property type="molecule type" value="Genomic_DNA"/>
</dbReference>
<reference evidence="3 4" key="1">
    <citation type="submission" date="2016-10" db="EMBL/GenBank/DDBJ databases">
        <authorList>
            <person name="de Groot N.N."/>
        </authorList>
    </citation>
    <scope>NUCLEOTIDE SEQUENCE [LARGE SCALE GENOMIC DNA]</scope>
    <source>
        <strain evidence="3 4">CPCC 202699</strain>
    </source>
</reference>
<evidence type="ECO:0000313" key="4">
    <source>
        <dbReference type="Proteomes" id="UP000199515"/>
    </source>
</evidence>
<dbReference type="RefSeq" id="WP_091298629.1">
    <property type="nucleotide sequence ID" value="NZ_FNON01000012.1"/>
</dbReference>
<proteinExistence type="predicted"/>
<dbReference type="OrthoDB" id="3852226at2"/>
<keyword evidence="2" id="KW-1133">Transmembrane helix</keyword>
<name>A0A1H3S3V4_9PSEU</name>
<evidence type="ECO:0000313" key="3">
    <source>
        <dbReference type="EMBL" id="SDZ32490.1"/>
    </source>
</evidence>
<dbReference type="InterPro" id="IPR024735">
    <property type="entry name" value="TcpC"/>
</dbReference>
<keyword evidence="2" id="KW-0472">Membrane</keyword>
<protein>
    <submittedName>
        <fullName evidence="3">Conjugative transposon protein TcpC</fullName>
    </submittedName>
</protein>
<organism evidence="3 4">
    <name type="scientific">Amycolatopsis xylanica</name>
    <dbReference type="NCBI Taxonomy" id="589385"/>
    <lineage>
        <taxon>Bacteria</taxon>
        <taxon>Bacillati</taxon>
        <taxon>Actinomycetota</taxon>
        <taxon>Actinomycetes</taxon>
        <taxon>Pseudonocardiales</taxon>
        <taxon>Pseudonocardiaceae</taxon>
        <taxon>Amycolatopsis</taxon>
    </lineage>
</organism>